<evidence type="ECO:0000313" key="3">
    <source>
        <dbReference type="EMBL" id="SIR84958.1"/>
    </source>
</evidence>
<reference evidence="3 4" key="1">
    <citation type="submission" date="2017-01" db="EMBL/GenBank/DDBJ databases">
        <authorList>
            <person name="Mah S.A."/>
            <person name="Swanson W.J."/>
            <person name="Moy G.W."/>
            <person name="Vacquier V.D."/>
        </authorList>
    </citation>
    <scope>NUCLEOTIDE SEQUENCE [LARGE SCALE GENOMIC DNA]</scope>
    <source>
        <strain evidence="3 4">DSM 45758</strain>
    </source>
</reference>
<dbReference type="RefSeq" id="WP_076473256.1">
    <property type="nucleotide sequence ID" value="NZ_FTNF01000022.1"/>
</dbReference>
<dbReference type="Proteomes" id="UP000186004">
    <property type="component" value="Unassembled WGS sequence"/>
</dbReference>
<proteinExistence type="predicted"/>
<dbReference type="STRING" id="1198245.SAMN05444858_1222"/>
<gene>
    <name evidence="3" type="ORF">SAMN05444858_1222</name>
</gene>
<sequence length="227" mass="24405">MSDAHLTDRQLPDGPEPVELTEEPIQLSNRDPASGPERRAGWSRRQRIAWSAALAVGLAGAGALGVMGWRIAQEKDTRISSPDQVAGLTRDDSDRARSTADYLRSGFAADIELDRSFGTVYRDPADEKRSVLVFGGTTLLWQPERDLDSLFGLMADETGKVTRLREVPAGDLGGVMKCGTTSGEGGDFAVCGWADHGSVVLGMFPGRTVDDAGKLFRDIRAAIQSRG</sequence>
<evidence type="ECO:0000256" key="1">
    <source>
        <dbReference type="SAM" id="MobiDB-lite"/>
    </source>
</evidence>
<evidence type="ECO:0000313" key="4">
    <source>
        <dbReference type="Proteomes" id="UP000186004"/>
    </source>
</evidence>
<protein>
    <submittedName>
        <fullName evidence="3">Uncharacterized protein</fullName>
    </submittedName>
</protein>
<organism evidence="3 4">
    <name type="scientific">Micromonospora avicenniae</name>
    <dbReference type="NCBI Taxonomy" id="1198245"/>
    <lineage>
        <taxon>Bacteria</taxon>
        <taxon>Bacillati</taxon>
        <taxon>Actinomycetota</taxon>
        <taxon>Actinomycetes</taxon>
        <taxon>Micromonosporales</taxon>
        <taxon>Micromonosporaceae</taxon>
        <taxon>Micromonospora</taxon>
    </lineage>
</organism>
<name>A0A1N7EAD4_9ACTN</name>
<accession>A0A1N7EAD4</accession>
<keyword evidence="2" id="KW-0472">Membrane</keyword>
<dbReference type="EMBL" id="FTNF01000022">
    <property type="protein sequence ID" value="SIR84958.1"/>
    <property type="molecule type" value="Genomic_DNA"/>
</dbReference>
<dbReference type="OrthoDB" id="3364225at2"/>
<dbReference type="AlphaFoldDB" id="A0A1N7EAD4"/>
<keyword evidence="4" id="KW-1185">Reference proteome</keyword>
<feature type="transmembrane region" description="Helical" evidence="2">
    <location>
        <begin position="48"/>
        <end position="72"/>
    </location>
</feature>
<keyword evidence="2" id="KW-0812">Transmembrane</keyword>
<feature type="compositionally biased region" description="Basic and acidic residues" evidence="1">
    <location>
        <begin position="1"/>
        <end position="11"/>
    </location>
</feature>
<evidence type="ECO:0000256" key="2">
    <source>
        <dbReference type="SAM" id="Phobius"/>
    </source>
</evidence>
<keyword evidence="2" id="KW-1133">Transmembrane helix</keyword>
<feature type="region of interest" description="Disordered" evidence="1">
    <location>
        <begin position="1"/>
        <end position="41"/>
    </location>
</feature>